<accession>M7X544</accession>
<protein>
    <submittedName>
        <fullName evidence="1">Uncharacterized protein</fullName>
    </submittedName>
</protein>
<sequence length="47" mass="5499">MMNDEWVARGNGEWGMGKRDWGMGKRDWGMGNGEWEFTMMTERVTSP</sequence>
<dbReference type="EMBL" id="AMZY02000013">
    <property type="protein sequence ID" value="EMS32580.1"/>
    <property type="molecule type" value="Genomic_DNA"/>
</dbReference>
<dbReference type="Proteomes" id="UP000010953">
    <property type="component" value="Unassembled WGS sequence"/>
</dbReference>
<gene>
    <name evidence="1" type="ORF">C943_01307</name>
</gene>
<comment type="caution">
    <text evidence="1">The sequence shown here is derived from an EMBL/GenBank/DDBJ whole genome shotgun (WGS) entry which is preliminary data.</text>
</comment>
<dbReference type="AlphaFoldDB" id="M7X544"/>
<proteinExistence type="predicted"/>
<dbReference type="InParanoid" id="M7X544"/>
<evidence type="ECO:0000313" key="2">
    <source>
        <dbReference type="Proteomes" id="UP000010953"/>
    </source>
</evidence>
<name>M7X544_9BACT</name>
<keyword evidence="2" id="KW-1185">Reference proteome</keyword>
<reference evidence="1" key="1">
    <citation type="submission" date="2013-01" db="EMBL/GenBank/DDBJ databases">
        <title>Genome assembly of Mariniradius saccharolyticus AK6.</title>
        <authorList>
            <person name="Vaidya B."/>
            <person name="Khatri I."/>
            <person name="Tanuku N.R.S."/>
            <person name="Subramanian S."/>
            <person name="Pinnaka A."/>
        </authorList>
    </citation>
    <scope>NUCLEOTIDE SEQUENCE [LARGE SCALE GENOMIC DNA]</scope>
    <source>
        <strain evidence="1">AK6</strain>
    </source>
</reference>
<organism evidence="1 2">
    <name type="scientific">Mariniradius saccharolyticus AK6</name>
    <dbReference type="NCBI Taxonomy" id="1239962"/>
    <lineage>
        <taxon>Bacteria</taxon>
        <taxon>Pseudomonadati</taxon>
        <taxon>Bacteroidota</taxon>
        <taxon>Cytophagia</taxon>
        <taxon>Cytophagales</taxon>
        <taxon>Cyclobacteriaceae</taxon>
        <taxon>Mariniradius</taxon>
    </lineage>
</organism>
<dbReference type="STRING" id="1239962.C943_01307"/>
<evidence type="ECO:0000313" key="1">
    <source>
        <dbReference type="EMBL" id="EMS32580.1"/>
    </source>
</evidence>